<evidence type="ECO:0000313" key="14">
    <source>
        <dbReference type="EMBL" id="ORY60409.1"/>
    </source>
</evidence>
<dbReference type="InterPro" id="IPR039042">
    <property type="entry name" value="Alg13-like"/>
</dbReference>
<keyword evidence="8 12" id="KW-0256">Endoplasmic reticulum</keyword>
<evidence type="ECO:0000256" key="9">
    <source>
        <dbReference type="ARBA" id="ARBA00024804"/>
    </source>
</evidence>
<evidence type="ECO:0000256" key="1">
    <source>
        <dbReference type="ARBA" id="ARBA00004240"/>
    </source>
</evidence>
<reference evidence="14 15" key="1">
    <citation type="submission" date="2016-07" db="EMBL/GenBank/DDBJ databases">
        <title>Pervasive Adenine N6-methylation of Active Genes in Fungi.</title>
        <authorList>
            <consortium name="DOE Joint Genome Institute"/>
            <person name="Mondo S.J."/>
            <person name="Dannebaum R.O."/>
            <person name="Kuo R.C."/>
            <person name="Labutti K."/>
            <person name="Haridas S."/>
            <person name="Kuo A."/>
            <person name="Salamov A."/>
            <person name="Ahrendt S.R."/>
            <person name="Lipzen A."/>
            <person name="Sullivan W."/>
            <person name="Andreopoulos W.B."/>
            <person name="Clum A."/>
            <person name="Lindquist E."/>
            <person name="Daum C."/>
            <person name="Ramamoorthy G.K."/>
            <person name="Gryganskyi A."/>
            <person name="Culley D."/>
            <person name="Magnuson J.K."/>
            <person name="James T.Y."/>
            <person name="O'Malley M.A."/>
            <person name="Stajich J.E."/>
            <person name="Spatafora J.W."/>
            <person name="Visel A."/>
            <person name="Grigoriev I.V."/>
        </authorList>
    </citation>
    <scope>NUCLEOTIDE SEQUENCE [LARGE SCALE GENOMIC DNA]</scope>
    <source>
        <strain evidence="14 15">62-1032</strain>
    </source>
</reference>
<protein>
    <recommendedName>
        <fullName evidence="5 12">UDP-N-acetylglucosamine transferase subunit ALG13</fullName>
        <ecNumber evidence="4 12">2.4.1.141</ecNumber>
    </recommendedName>
    <alternativeName>
        <fullName evidence="10 12">Asparagine-linked glycosylation protein 13</fullName>
    </alternativeName>
</protein>
<dbReference type="STRING" id="106004.A0A1Y2DMM3"/>
<evidence type="ECO:0000256" key="4">
    <source>
        <dbReference type="ARBA" id="ARBA00012614"/>
    </source>
</evidence>
<evidence type="ECO:0000256" key="12">
    <source>
        <dbReference type="RuleBase" id="RU362128"/>
    </source>
</evidence>
<keyword evidence="15" id="KW-1185">Reference proteome</keyword>
<evidence type="ECO:0000256" key="5">
    <source>
        <dbReference type="ARBA" id="ARBA00017468"/>
    </source>
</evidence>
<feature type="domain" description="Glycosyl transferase family 28 C-terminal" evidence="13">
    <location>
        <begin position="8"/>
        <end position="165"/>
    </location>
</feature>
<dbReference type="OrthoDB" id="20273at2759"/>
<dbReference type="EMBL" id="MCGR01000074">
    <property type="protein sequence ID" value="ORY60409.1"/>
    <property type="molecule type" value="Genomic_DNA"/>
</dbReference>
<comment type="similarity">
    <text evidence="2 12">Belongs to the glycosyltransferase 28 family.</text>
</comment>
<accession>A0A1Y2DMM3</accession>
<evidence type="ECO:0000259" key="13">
    <source>
        <dbReference type="Pfam" id="PF04101"/>
    </source>
</evidence>
<keyword evidence="6 12" id="KW-0328">Glycosyltransferase</keyword>
<evidence type="ECO:0000256" key="2">
    <source>
        <dbReference type="ARBA" id="ARBA00006962"/>
    </source>
</evidence>
<dbReference type="GO" id="GO:0006488">
    <property type="term" value="P:dolichol-linked oligosaccharide biosynthetic process"/>
    <property type="evidence" value="ECO:0007669"/>
    <property type="project" value="InterPro"/>
</dbReference>
<evidence type="ECO:0000256" key="6">
    <source>
        <dbReference type="ARBA" id="ARBA00022676"/>
    </source>
</evidence>
<dbReference type="Pfam" id="PF04101">
    <property type="entry name" value="Glyco_tran_28_C"/>
    <property type="match status" value="1"/>
</dbReference>
<dbReference type="AlphaFoldDB" id="A0A1Y2DMM3"/>
<dbReference type="Proteomes" id="UP000193467">
    <property type="component" value="Unassembled WGS sequence"/>
</dbReference>
<dbReference type="PANTHER" id="PTHR12867">
    <property type="entry name" value="GLYCOSYL TRANSFERASE-RELATED"/>
    <property type="match status" value="1"/>
</dbReference>
<evidence type="ECO:0000256" key="3">
    <source>
        <dbReference type="ARBA" id="ARBA00011198"/>
    </source>
</evidence>
<keyword evidence="7 12" id="KW-0808">Transferase</keyword>
<dbReference type="PANTHER" id="PTHR12867:SF6">
    <property type="entry name" value="N-ACETYLGLUCOSAMINYLDIPHOSPHODOLICHOL N-ACETYLGLUCOSAMINYLTRANSFERASE"/>
    <property type="match status" value="1"/>
</dbReference>
<dbReference type="Gene3D" id="3.40.50.2000">
    <property type="entry name" value="Glycogen Phosphorylase B"/>
    <property type="match status" value="1"/>
</dbReference>
<proteinExistence type="inferred from homology"/>
<evidence type="ECO:0000313" key="15">
    <source>
        <dbReference type="Proteomes" id="UP000193467"/>
    </source>
</evidence>
<dbReference type="FunCoup" id="A0A1Y2DMM3">
    <property type="interactions" value="112"/>
</dbReference>
<evidence type="ECO:0000256" key="10">
    <source>
        <dbReference type="ARBA" id="ARBA00032061"/>
    </source>
</evidence>
<dbReference type="InParanoid" id="A0A1Y2DMM3"/>
<dbReference type="EC" id="2.4.1.141" evidence="4 12"/>
<dbReference type="SUPFAM" id="SSF53756">
    <property type="entry name" value="UDP-Glycosyltransferase/glycogen phosphorylase"/>
    <property type="match status" value="1"/>
</dbReference>
<comment type="function">
    <text evidence="9 12">Involved in protein N-glycosylation. Essential for the second step of the dolichol-linked oligosaccharide pathway.</text>
</comment>
<evidence type="ECO:0000256" key="11">
    <source>
        <dbReference type="ARBA" id="ARBA00048184"/>
    </source>
</evidence>
<comment type="caution">
    <text evidence="14">The sequence shown here is derived from an EMBL/GenBank/DDBJ whole genome shotgun (WGS) entry which is preliminary data.</text>
</comment>
<name>A0A1Y2DMM3_9BASI</name>
<comment type="catalytic activity">
    <reaction evidence="11">
        <text>an N-acetyl-alpha-D-glucosaminyl-diphospho-di-trans,poly-cis-dolichol + UDP-N-acetyl-alpha-D-glucosamine = an N,N'-diacetylchitobiosyl-diphospho-di-trans,poly-cis-dolichol + UDP + H(+)</text>
        <dbReference type="Rhea" id="RHEA:23380"/>
        <dbReference type="Rhea" id="RHEA-COMP:19507"/>
        <dbReference type="Rhea" id="RHEA-COMP:19510"/>
        <dbReference type="ChEBI" id="CHEBI:15378"/>
        <dbReference type="ChEBI" id="CHEBI:57269"/>
        <dbReference type="ChEBI" id="CHEBI:57705"/>
        <dbReference type="ChEBI" id="CHEBI:58223"/>
        <dbReference type="ChEBI" id="CHEBI:58427"/>
        <dbReference type="EC" id="2.4.1.141"/>
    </reaction>
</comment>
<dbReference type="GO" id="GO:0004577">
    <property type="term" value="F:N-acetylglucosaminyldiphosphodolichol N-acetylglucosaminyltransferase activity"/>
    <property type="evidence" value="ECO:0007669"/>
    <property type="project" value="UniProtKB-EC"/>
</dbReference>
<comment type="subcellular location">
    <subcellularLocation>
        <location evidence="1 12">Endoplasmic reticulum</location>
    </subcellularLocation>
</comment>
<sequence length="182" mass="18932">MAEHHAILTVGSTRFDSLVTSFLSPTALAILSSLGIKTALAQIGASELPTGWTEGVNAIPHGVRVEIIRFASDLEDRVGQAELVVSHAGAGSILSFIRPTIPSSAPQRRLVLVPNSTLMDSHQADLADEFGSKGWGTVCENPEALSATLSSLGKPSSASAASYPAYSAKKVSLILDSTLGYS</sequence>
<dbReference type="GO" id="GO:0005783">
    <property type="term" value="C:endoplasmic reticulum"/>
    <property type="evidence" value="ECO:0007669"/>
    <property type="project" value="UniProtKB-SubCell"/>
</dbReference>
<gene>
    <name evidence="12" type="primary">ALG13</name>
    <name evidence="14" type="ORF">BCR35DRAFT_198537</name>
</gene>
<organism evidence="14 15">
    <name type="scientific">Leucosporidium creatinivorum</name>
    <dbReference type="NCBI Taxonomy" id="106004"/>
    <lineage>
        <taxon>Eukaryota</taxon>
        <taxon>Fungi</taxon>
        <taxon>Dikarya</taxon>
        <taxon>Basidiomycota</taxon>
        <taxon>Pucciniomycotina</taxon>
        <taxon>Microbotryomycetes</taxon>
        <taxon>Leucosporidiales</taxon>
        <taxon>Leucosporidium</taxon>
    </lineage>
</organism>
<evidence type="ECO:0000256" key="7">
    <source>
        <dbReference type="ARBA" id="ARBA00022679"/>
    </source>
</evidence>
<comment type="subunit">
    <text evidence="3 12">Heterodimer with ALG14 to form a functional enzyme.</text>
</comment>
<evidence type="ECO:0000256" key="8">
    <source>
        <dbReference type="ARBA" id="ARBA00022824"/>
    </source>
</evidence>
<dbReference type="InterPro" id="IPR007235">
    <property type="entry name" value="Glyco_trans_28_C"/>
</dbReference>